<feature type="non-terminal residue" evidence="1">
    <location>
        <position position="1"/>
    </location>
</feature>
<organism evidence="1">
    <name type="scientific">marine sediment metagenome</name>
    <dbReference type="NCBI Taxonomy" id="412755"/>
    <lineage>
        <taxon>unclassified sequences</taxon>
        <taxon>metagenomes</taxon>
        <taxon>ecological metagenomes</taxon>
    </lineage>
</organism>
<reference evidence="1" key="1">
    <citation type="journal article" date="2014" name="Front. Microbiol.">
        <title>High frequency of phylogenetically diverse reductive dehalogenase-homologous genes in deep subseafloor sedimentary metagenomes.</title>
        <authorList>
            <person name="Kawai M."/>
            <person name="Futagami T."/>
            <person name="Toyoda A."/>
            <person name="Takaki Y."/>
            <person name="Nishi S."/>
            <person name="Hori S."/>
            <person name="Arai W."/>
            <person name="Tsubouchi T."/>
            <person name="Morono Y."/>
            <person name="Uchiyama I."/>
            <person name="Ito T."/>
            <person name="Fujiyama A."/>
            <person name="Inagaki F."/>
            <person name="Takami H."/>
        </authorList>
    </citation>
    <scope>NUCLEOTIDE SEQUENCE</scope>
    <source>
        <strain evidence="1">Expedition CK06-06</strain>
    </source>
</reference>
<dbReference type="Gene3D" id="3.90.320.10">
    <property type="match status" value="1"/>
</dbReference>
<dbReference type="InterPro" id="IPR011604">
    <property type="entry name" value="PDDEXK-like_dom_sf"/>
</dbReference>
<proteinExistence type="predicted"/>
<sequence length="249" mass="28742">RKDAKFTSKAKLKKPYYVDDLRVPGVSTVCGVIDKSGPLMWWAADLARKGIDYMTYRDELAEAGRLVHDMILAYFLGMEVDTYQNSQWAIDKAKNSFKSFENFISKYEVEPIEVEHELISPKHLFGGRMDFYGKLDGVRTLMDFKTGKRIYDDYFFQSGGYAILLDEFDFPVDQYVILNIPRSKGESFEVAFLQKMKPAERVFKSALGIYWAMKDAKKIMKTAVERIAVKEPKAKDPIEQLMDETEAKK</sequence>
<name>X0VG48_9ZZZZ</name>
<evidence type="ECO:0000313" key="1">
    <source>
        <dbReference type="EMBL" id="GAG11428.1"/>
    </source>
</evidence>
<protein>
    <recommendedName>
        <fullName evidence="2">PD-(D/E)XK endonuclease-like domain-containing protein</fullName>
    </recommendedName>
</protein>
<dbReference type="EMBL" id="BARS01023430">
    <property type="protein sequence ID" value="GAG11428.1"/>
    <property type="molecule type" value="Genomic_DNA"/>
</dbReference>
<evidence type="ECO:0008006" key="2">
    <source>
        <dbReference type="Google" id="ProtNLM"/>
    </source>
</evidence>
<gene>
    <name evidence="1" type="ORF">S01H1_37303</name>
</gene>
<accession>X0VG48</accession>
<dbReference type="AlphaFoldDB" id="X0VG48"/>
<comment type="caution">
    <text evidence="1">The sequence shown here is derived from an EMBL/GenBank/DDBJ whole genome shotgun (WGS) entry which is preliminary data.</text>
</comment>